<name>A0A1V9ZD89_ACHHY</name>
<gene>
    <name evidence="1" type="ORF">ACHHYP_00010</name>
</gene>
<dbReference type="Proteomes" id="UP000243579">
    <property type="component" value="Unassembled WGS sequence"/>
</dbReference>
<dbReference type="EMBL" id="JNBR01000176">
    <property type="protein sequence ID" value="OQR95907.1"/>
    <property type="molecule type" value="Genomic_DNA"/>
</dbReference>
<evidence type="ECO:0000313" key="1">
    <source>
        <dbReference type="EMBL" id="OQR95907.1"/>
    </source>
</evidence>
<dbReference type="OrthoDB" id="74833at2759"/>
<dbReference type="AlphaFoldDB" id="A0A1V9ZD89"/>
<organism evidence="1 2">
    <name type="scientific">Achlya hypogyna</name>
    <name type="common">Oomycete</name>
    <name type="synonym">Protoachlya hypogyna</name>
    <dbReference type="NCBI Taxonomy" id="1202772"/>
    <lineage>
        <taxon>Eukaryota</taxon>
        <taxon>Sar</taxon>
        <taxon>Stramenopiles</taxon>
        <taxon>Oomycota</taxon>
        <taxon>Saprolegniomycetes</taxon>
        <taxon>Saprolegniales</taxon>
        <taxon>Achlyaceae</taxon>
        <taxon>Achlya</taxon>
    </lineage>
</organism>
<protein>
    <submittedName>
        <fullName evidence="1">Uncharacterized protein</fullName>
    </submittedName>
</protein>
<feature type="non-terminal residue" evidence="1">
    <location>
        <position position="157"/>
    </location>
</feature>
<accession>A0A1V9ZD89</accession>
<comment type="caution">
    <text evidence="1">The sequence shown here is derived from an EMBL/GenBank/DDBJ whole genome shotgun (WGS) entry which is preliminary data.</text>
</comment>
<proteinExistence type="predicted"/>
<reference evidence="1 2" key="1">
    <citation type="journal article" date="2014" name="Genome Biol. Evol.">
        <title>The secreted proteins of Achlya hypogyna and Thraustotheca clavata identify the ancestral oomycete secretome and reveal gene acquisitions by horizontal gene transfer.</title>
        <authorList>
            <person name="Misner I."/>
            <person name="Blouin N."/>
            <person name="Leonard G."/>
            <person name="Richards T.A."/>
            <person name="Lane C.E."/>
        </authorList>
    </citation>
    <scope>NUCLEOTIDE SEQUENCE [LARGE SCALE GENOMIC DNA]</scope>
    <source>
        <strain evidence="1 2">ATCC 48635</strain>
    </source>
</reference>
<evidence type="ECO:0000313" key="2">
    <source>
        <dbReference type="Proteomes" id="UP000243579"/>
    </source>
</evidence>
<sequence length="157" mass="17365">MPSDRFQKFLETRQLVLASASGSVVGVLGDPHLTLRAYKARNAAASVWKGMTKAAAEDSTARARTILQLRDEDLFLGIVEDALLEEPISIHKDAPIVDEIYTHATRGSQQVRFPEDTRVLQRVVANRAAFVDNIGAHQRRMEAAATLKSLVWVDRGN</sequence>
<keyword evidence="2" id="KW-1185">Reference proteome</keyword>